<evidence type="ECO:0000313" key="2">
    <source>
        <dbReference type="Proteomes" id="UP000288351"/>
    </source>
</evidence>
<evidence type="ECO:0000313" key="1">
    <source>
        <dbReference type="EMBL" id="GCB88438.1"/>
    </source>
</evidence>
<dbReference type="Proteomes" id="UP000288351">
    <property type="component" value="Unassembled WGS sequence"/>
</dbReference>
<gene>
    <name evidence="1" type="ORF">SALB_01108</name>
</gene>
<comment type="caution">
    <text evidence="1">The sequence shown here is derived from an EMBL/GenBank/DDBJ whole genome shotgun (WGS) entry which is preliminary data.</text>
</comment>
<sequence length="120" mass="12700">MTRDEQPPPAEGDALVGARPRSELKKVCAELEALPPGETRQARLAQGFLAACRWALGVETTGPVTGGPLETDFAMPYLTAESDAAAVRLESLSPGSAAHDYVEGVHVALTWLCGQSEERP</sequence>
<dbReference type="EMBL" id="BHXC01000006">
    <property type="protein sequence ID" value="GCB88438.1"/>
    <property type="molecule type" value="Genomic_DNA"/>
</dbReference>
<dbReference type="AlphaFoldDB" id="A0A401QSY5"/>
<name>A0A401QSY5_STRNR</name>
<dbReference type="RefSeq" id="WP_016573249.1">
    <property type="nucleotide sequence ID" value="NZ_BHXC01000006.1"/>
</dbReference>
<protein>
    <submittedName>
        <fullName evidence="1">Uncharacterized protein</fullName>
    </submittedName>
</protein>
<organism evidence="1 2">
    <name type="scientific">Streptomyces noursei</name>
    <name type="common">Streptomyces albulus</name>
    <dbReference type="NCBI Taxonomy" id="1971"/>
    <lineage>
        <taxon>Bacteria</taxon>
        <taxon>Bacillati</taxon>
        <taxon>Actinomycetota</taxon>
        <taxon>Actinomycetes</taxon>
        <taxon>Kitasatosporales</taxon>
        <taxon>Streptomycetaceae</taxon>
        <taxon>Streptomyces</taxon>
    </lineage>
</organism>
<reference evidence="1 2" key="1">
    <citation type="journal article" date="2019" name="Microbiol. Resour. Announc.">
        <title>Draft Genome Sequence of the Most Traditional epsilon-Poly-l-Lysine Producer, Streptomyces albulus NBRC14147.</title>
        <authorList>
            <person name="Yamanaka K."/>
            <person name="Hamano Y."/>
        </authorList>
    </citation>
    <scope>NUCLEOTIDE SEQUENCE [LARGE SCALE GENOMIC DNA]</scope>
    <source>
        <strain evidence="1 2">NBRC 14147</strain>
    </source>
</reference>
<proteinExistence type="predicted"/>
<accession>A0A401QSY5</accession>